<protein>
    <recommendedName>
        <fullName evidence="4">SnoaL-like domain-containing protein</fullName>
    </recommendedName>
</protein>
<accession>A0ABR1YSS8</accession>
<name>A0ABR1YSS8_9PEZI</name>
<proteinExistence type="predicted"/>
<evidence type="ECO:0008006" key="4">
    <source>
        <dbReference type="Google" id="ProtNLM"/>
    </source>
</evidence>
<gene>
    <name evidence="2" type="ORF">HDK90DRAFT_466328</name>
</gene>
<dbReference type="InterPro" id="IPR032710">
    <property type="entry name" value="NTF2-like_dom_sf"/>
</dbReference>
<sequence length="236" mass="26329">MPPPFSISSIFKPGSCHSSEMGNMSKQRQTALALVDAMNRCDTRTVFELRERNAPREIYPRALGSKVQDDDGVRNTLNLFRNVFKSLDLVVHEIIEDIPNRKVCMWIYADGVTVTGRYTNEHVWNLHFNETGTKITRWMDFADSISSKRNFPELMGSFEDEASSPTEQKQPEASAAPPLSSSLPTRADSMVSNTSSRSSHSHQSAPSSSSGSQRQPPRPRERQEIKGNGRTLGTLG</sequence>
<comment type="caution">
    <text evidence="2">The sequence shown here is derived from an EMBL/GenBank/DDBJ whole genome shotgun (WGS) entry which is preliminary data.</text>
</comment>
<evidence type="ECO:0000313" key="2">
    <source>
        <dbReference type="EMBL" id="KAK8236020.1"/>
    </source>
</evidence>
<feature type="compositionally biased region" description="Low complexity" evidence="1">
    <location>
        <begin position="195"/>
        <end position="215"/>
    </location>
</feature>
<feature type="compositionally biased region" description="Basic and acidic residues" evidence="1">
    <location>
        <begin position="218"/>
        <end position="227"/>
    </location>
</feature>
<feature type="compositionally biased region" description="Low complexity" evidence="1">
    <location>
        <begin position="173"/>
        <end position="184"/>
    </location>
</feature>
<dbReference type="PANTHER" id="PTHR39598">
    <property type="entry name" value="AUSTINOL SYNTHESIS PROTEIN F-RELATED"/>
    <property type="match status" value="1"/>
</dbReference>
<dbReference type="InterPro" id="IPR050977">
    <property type="entry name" value="Fungal_Meroterpenoid_Isomerase"/>
</dbReference>
<evidence type="ECO:0000256" key="1">
    <source>
        <dbReference type="SAM" id="MobiDB-lite"/>
    </source>
</evidence>
<organism evidence="2 3">
    <name type="scientific">Phyllosticta capitalensis</name>
    <dbReference type="NCBI Taxonomy" id="121624"/>
    <lineage>
        <taxon>Eukaryota</taxon>
        <taxon>Fungi</taxon>
        <taxon>Dikarya</taxon>
        <taxon>Ascomycota</taxon>
        <taxon>Pezizomycotina</taxon>
        <taxon>Dothideomycetes</taxon>
        <taxon>Dothideomycetes incertae sedis</taxon>
        <taxon>Botryosphaeriales</taxon>
        <taxon>Phyllostictaceae</taxon>
        <taxon>Phyllosticta</taxon>
    </lineage>
</organism>
<dbReference type="Proteomes" id="UP001492380">
    <property type="component" value="Unassembled WGS sequence"/>
</dbReference>
<dbReference type="PANTHER" id="PTHR39598:SF1">
    <property type="entry name" value="AUSTINOID BIOSYNTHESIS CLUSTERS PROTEIN F-RELATED"/>
    <property type="match status" value="1"/>
</dbReference>
<dbReference type="EMBL" id="JBBWRZ010000005">
    <property type="protein sequence ID" value="KAK8236020.1"/>
    <property type="molecule type" value="Genomic_DNA"/>
</dbReference>
<reference evidence="2 3" key="1">
    <citation type="submission" date="2024-04" db="EMBL/GenBank/DDBJ databases">
        <title>Phyllosticta paracitricarpa is synonymous to the EU quarantine fungus P. citricarpa based on phylogenomic analyses.</title>
        <authorList>
            <consortium name="Lawrence Berkeley National Laboratory"/>
            <person name="Van Ingen-Buijs V.A."/>
            <person name="Van Westerhoven A.C."/>
            <person name="Haridas S."/>
            <person name="Skiadas P."/>
            <person name="Martin F."/>
            <person name="Groenewald J.Z."/>
            <person name="Crous P.W."/>
            <person name="Seidl M.F."/>
        </authorList>
    </citation>
    <scope>NUCLEOTIDE SEQUENCE [LARGE SCALE GENOMIC DNA]</scope>
    <source>
        <strain evidence="2 3">CBS 123374</strain>
    </source>
</reference>
<keyword evidence="3" id="KW-1185">Reference proteome</keyword>
<feature type="region of interest" description="Disordered" evidence="1">
    <location>
        <begin position="157"/>
        <end position="236"/>
    </location>
</feature>
<dbReference type="Gene3D" id="3.10.450.50">
    <property type="match status" value="1"/>
</dbReference>
<dbReference type="SUPFAM" id="SSF54427">
    <property type="entry name" value="NTF2-like"/>
    <property type="match status" value="1"/>
</dbReference>
<evidence type="ECO:0000313" key="3">
    <source>
        <dbReference type="Proteomes" id="UP001492380"/>
    </source>
</evidence>